<dbReference type="GO" id="GO:0008270">
    <property type="term" value="F:zinc ion binding"/>
    <property type="evidence" value="ECO:0007669"/>
    <property type="project" value="InterPro"/>
</dbReference>
<dbReference type="Gene3D" id="3.40.50.410">
    <property type="entry name" value="von Willebrand factor, type A domain"/>
    <property type="match status" value="1"/>
</dbReference>
<dbReference type="InterPro" id="IPR047087">
    <property type="entry name" value="KU70_core_dom"/>
</dbReference>
<keyword evidence="6" id="KW-0158">Chromosome</keyword>
<evidence type="ECO:0000256" key="13">
    <source>
        <dbReference type="ARBA" id="ARBA00023125"/>
    </source>
</evidence>
<dbReference type="CDD" id="cd01458">
    <property type="entry name" value="vWA_ku"/>
    <property type="match status" value="1"/>
</dbReference>
<feature type="compositionally biased region" description="Polar residues" evidence="20">
    <location>
        <begin position="1037"/>
        <end position="1061"/>
    </location>
</feature>
<dbReference type="GO" id="GO:0042162">
    <property type="term" value="F:telomeric DNA binding"/>
    <property type="evidence" value="ECO:0007669"/>
    <property type="project" value="InterPro"/>
</dbReference>
<comment type="catalytic activity">
    <reaction evidence="19">
        <text>ATP + H2O = ADP + phosphate + H(+)</text>
        <dbReference type="Rhea" id="RHEA:13065"/>
        <dbReference type="ChEBI" id="CHEBI:15377"/>
        <dbReference type="ChEBI" id="CHEBI:15378"/>
        <dbReference type="ChEBI" id="CHEBI:30616"/>
        <dbReference type="ChEBI" id="CHEBI:43474"/>
        <dbReference type="ChEBI" id="CHEBI:456216"/>
        <dbReference type="EC" id="3.6.4.12"/>
    </reaction>
</comment>
<feature type="region of interest" description="Disordered" evidence="20">
    <location>
        <begin position="1157"/>
        <end position="1223"/>
    </location>
</feature>
<dbReference type="EC" id="3.6.4.12" evidence="4"/>
<protein>
    <recommendedName>
        <fullName evidence="5">ATP-dependent DNA helicase II subunit 1</fullName>
        <ecNumber evidence="4">3.6.4.12</ecNumber>
    </recommendedName>
    <alternativeName>
        <fullName evidence="18">ATP-dependent DNA helicase II subunit Ku70</fullName>
    </alternativeName>
</protein>
<dbReference type="InterPro" id="IPR036465">
    <property type="entry name" value="vWFA_dom_sf"/>
</dbReference>
<dbReference type="GO" id="GO:0003684">
    <property type="term" value="F:damaged DNA binding"/>
    <property type="evidence" value="ECO:0007669"/>
    <property type="project" value="InterPro"/>
</dbReference>
<keyword evidence="8" id="KW-0227">DNA damage</keyword>
<dbReference type="GO" id="GO:0000981">
    <property type="term" value="F:DNA-binding transcription factor activity, RNA polymerase II-specific"/>
    <property type="evidence" value="ECO:0007669"/>
    <property type="project" value="InterPro"/>
</dbReference>
<dbReference type="FunFam" id="3.40.50.410:FF:000071">
    <property type="entry name" value="ATP-dependent DNA helicase II subunit 1"/>
    <property type="match status" value="1"/>
</dbReference>
<feature type="compositionally biased region" description="Polar residues" evidence="20">
    <location>
        <begin position="1625"/>
        <end position="1666"/>
    </location>
</feature>
<accession>A0A9P5DPG7</accession>
<dbReference type="GO" id="GO:0005524">
    <property type="term" value="F:ATP binding"/>
    <property type="evidence" value="ECO:0007669"/>
    <property type="project" value="UniProtKB-KW"/>
</dbReference>
<gene>
    <name evidence="22" type="ORF">FBEOM_13034</name>
</gene>
<comment type="subcellular location">
    <subcellularLocation>
        <location evidence="2">Chromosome</location>
        <location evidence="2">Telomere</location>
    </subcellularLocation>
    <subcellularLocation>
        <location evidence="1">Nucleus</location>
    </subcellularLocation>
</comment>
<sequence length="1731" mass="190038">MADTNNWRKEDEDEEEHEIDENSYKAQKDAILLAIDVSKSMLEPPPLSDSKRADRDSPVQAALKCAYHLMQQRIISNPKDMMGILLFGTEKSKFQDSGDDRGGLGYPHCYLFTDLDVPAAEDVKALKALVEDGEDEDEVLTPSDDPVSMSNVLFCANQIFTTKAANFGSRRLFIVTDNDNPHASDKQAKSAAAVRAKDLYDLGILIDLFPITRGDDKFDLNKFYEDIIYRDPVGEANMSEVRTSKSGDGLTLLNSLISNVNSKQTAKRALFSNLPFEIAPGLRISVKGYNIVHRQTPARTCYIWLDGEKPQIATGETTRIAEDSARTVEKAEIKKAYKFGGEYVYFTPDEQKSLKNFGSPIIRIIGFKPRSLLPVWASTKKSTFIFPSEEDYVGSTRVFAALWQKLLKDDKMGVAWCVTRANAQPMLAAIMPSREPTDDESGTPYLPAGLWIYPLPFHDDLRNINPPNEVLRSSGELTTQMRTIVQQLQLPKAMYNPSKYPNPALQWHYRILQALALEEEVPEKADDATEPKYKAISKRAGGYLEEWSESLEEESGKVANSRSTKRETDDEDMDRPAKKSRSSSDKPSGSSFSMAQLKAAIDGGTIQKMTVAQLKDVLATKGLTPVSRSQWRGGELAPTKPQADAELERNTSWPMKSVAPPPPACAFVSPQTQRRLDIPSATLATPSPQKEPGAEEYISRLLRLVRRRPAREQRTAMADFLASLGLGGAQTPAASSNPQCDSVEELRLQLRDILDAKATPTRAEHVSMTIELRATVRLQLAVSESENGTLESLNSIDQSLGGAPSVGINGSQDEGQLSRVVFVNDTLINQPQDDPALQRSVAKHIISVISLTDGSTWAVREVSRGSQGWTFTYLCKDSYQQWTRQNVKNPTKTIVGEFSQREPDPVLHSRPAFDCRGSITIAFNRGSRSITVKYDHTPLHKTVAELAAHFKPAPRQLGPGAQKIQEQQQKAKEKTPRKPRGEKKDRKEGKRDPTVKAQDENGNPRKRKKKINGAAQPTDSMDRPMIPPDYPGASAIDAQNQGAPSYTNSGQVAESPGQQGFNDYPQGLMGNTSATANGASSQQANGPTASVTFPVNVSAAEAARRREAATTMLSNAGVDPATLSPEQFGIFANQAPELQCESLNMLVKYGAERLRIVHPGNKESPNQASSSSTHSSQTTSTGPRTTKELVPQSNTQSNANTDTEVAASQTVDDTSTPKCKRKKMGKSRTACFACKARKTKCPREKPTCIECVDHGTTCEYTPQKPGNKTTKAKKSEAIVVYDDDVDDEEDEQQENAEDEGHEQEDEQQDTSQDYSYPQMNIGNMVTNNDMTAQDTHSTPNNYYQPTSGLSLPQPDPYSTNNSQPIGTVVSQRDNYSHNLPEVTQPLVHPAPLIPAPAGTIAPSETRRWTAFGGGASGNASSKTRRSLPSEPTHPNTQNMPANSQPSDWAQSSNTTMPPTTMASVSPQMTYDTRSSSRTRQKNQSLTNDTYQQAAAVMQQAQAQAPTHQSPVATAAMMAQARKSPYQQVAVPRATSRTSHRNQSRTPVTDQARGYQPPSDMTQQQNPRGGAQYDTSHLSSGSSYNDYGRYSGNSSGNTPTTMSTSYETTSSTANQWSNSSSRNDRSYGNSSSHQTPNVYAQTTASKPASSSHQNFNIRANTQQHTRASSSSYNQQSQQTYPSHSGSAHQNQQGQATSDQQPQPSWYFQNSHNPSIHHGGQSSGYNYEPWSGV</sequence>
<dbReference type="Pfam" id="PF03730">
    <property type="entry name" value="Ku_C"/>
    <property type="match status" value="1"/>
</dbReference>
<keyword evidence="7" id="KW-0547">Nucleotide-binding</keyword>
<dbReference type="GO" id="GO:0016787">
    <property type="term" value="F:hydrolase activity"/>
    <property type="evidence" value="ECO:0007669"/>
    <property type="project" value="UniProtKB-KW"/>
</dbReference>
<feature type="compositionally biased region" description="Low complexity" evidence="20">
    <location>
        <begin position="1169"/>
        <end position="1181"/>
    </location>
</feature>
<evidence type="ECO:0000256" key="12">
    <source>
        <dbReference type="ARBA" id="ARBA00022895"/>
    </source>
</evidence>
<dbReference type="PRINTS" id="PR00755">
    <property type="entry name" value="AFLATOXINBRP"/>
</dbReference>
<feature type="compositionally biased region" description="Polar residues" evidence="20">
    <location>
        <begin position="1314"/>
        <end position="1368"/>
    </location>
</feature>
<evidence type="ECO:0000256" key="7">
    <source>
        <dbReference type="ARBA" id="ARBA00022741"/>
    </source>
</evidence>
<feature type="region of interest" description="Disordered" evidence="20">
    <location>
        <begin position="1408"/>
        <end position="1488"/>
    </location>
</feature>
<feature type="region of interest" description="Disordered" evidence="20">
    <location>
        <begin position="547"/>
        <end position="592"/>
    </location>
</feature>
<feature type="compositionally biased region" description="Polar residues" evidence="20">
    <location>
        <begin position="1069"/>
        <end position="1090"/>
    </location>
</feature>
<dbReference type="GO" id="GO:0000723">
    <property type="term" value="P:telomere maintenance"/>
    <property type="evidence" value="ECO:0007669"/>
    <property type="project" value="InterPro"/>
</dbReference>
<feature type="region of interest" description="Disordered" evidence="20">
    <location>
        <begin position="1"/>
        <end position="25"/>
    </location>
</feature>
<evidence type="ECO:0000256" key="1">
    <source>
        <dbReference type="ARBA" id="ARBA00004123"/>
    </source>
</evidence>
<evidence type="ECO:0000256" key="14">
    <source>
        <dbReference type="ARBA" id="ARBA00023172"/>
    </source>
</evidence>
<keyword evidence="12" id="KW-0779">Telomere</keyword>
<dbReference type="PROSITE" id="PS00463">
    <property type="entry name" value="ZN2_CY6_FUNGAL_1"/>
    <property type="match status" value="1"/>
</dbReference>
<evidence type="ECO:0000256" key="9">
    <source>
        <dbReference type="ARBA" id="ARBA00022801"/>
    </source>
</evidence>
<dbReference type="CDD" id="cd00067">
    <property type="entry name" value="GAL4"/>
    <property type="match status" value="1"/>
</dbReference>
<evidence type="ECO:0000259" key="21">
    <source>
        <dbReference type="PROSITE" id="PS50048"/>
    </source>
</evidence>
<dbReference type="InterPro" id="IPR006164">
    <property type="entry name" value="DNA_bd_Ku70/Ku80"/>
</dbReference>
<feature type="compositionally biased region" description="Low complexity" evidence="20">
    <location>
        <begin position="1667"/>
        <end position="1677"/>
    </location>
</feature>
<dbReference type="InterPro" id="IPR006165">
    <property type="entry name" value="Ku70"/>
</dbReference>
<dbReference type="GO" id="GO:0000781">
    <property type="term" value="C:chromosome, telomeric region"/>
    <property type="evidence" value="ECO:0007669"/>
    <property type="project" value="UniProtKB-SubCell"/>
</dbReference>
<evidence type="ECO:0000256" key="19">
    <source>
        <dbReference type="ARBA" id="ARBA00047995"/>
    </source>
</evidence>
<evidence type="ECO:0000256" key="6">
    <source>
        <dbReference type="ARBA" id="ARBA00022454"/>
    </source>
</evidence>
<comment type="similarity">
    <text evidence="3">Belongs to the ku70 family.</text>
</comment>
<dbReference type="GO" id="GO:0043564">
    <property type="term" value="C:Ku70:Ku80 complex"/>
    <property type="evidence" value="ECO:0007669"/>
    <property type="project" value="InterPro"/>
</dbReference>
<keyword evidence="15" id="KW-0234">DNA repair</keyword>
<comment type="function">
    <text evidence="17">Single-stranded DNA-dependent ATP-dependent helicase. Involved in non-homologous end joining (NHEJ) DNA double strand break repair. DNA-binding is sequence-independent but has a high affinity to nicks in double-stranded DNA and to the ends of duplex DNA. Binds to naturally occurring chromosomal ends, and therefore provides chromosomal end protection. Required also for telomere recombination to repair telomeric ends in the absence of telomerase. KU70, of the KU70/KU80 heterodimer, binds to the stem loop of TLC1, the RNA component of telomerase. Involved in telomere maintenance. Interacts with telomeric repeats and subtelomeric sequences thereby controlling telomere length and protecting against subtelomeric rearrangement. Maintains telomeric chromatin, which is involved in silencing the expression of genes located at the telomere. Required for mating-type switching.</text>
</comment>
<keyword evidence="10 22" id="KW-0347">Helicase</keyword>
<evidence type="ECO:0000256" key="18">
    <source>
        <dbReference type="ARBA" id="ARBA00031811"/>
    </source>
</evidence>
<dbReference type="InterPro" id="IPR016194">
    <property type="entry name" value="SPOC-like_C_dom_sf"/>
</dbReference>
<dbReference type="InterPro" id="IPR036864">
    <property type="entry name" value="Zn2-C6_fun-type_DNA-bd_sf"/>
</dbReference>
<feature type="compositionally biased region" description="Basic and acidic residues" evidence="20">
    <location>
        <begin position="1"/>
        <end position="10"/>
    </location>
</feature>
<dbReference type="PROSITE" id="PS50048">
    <property type="entry name" value="ZN2_CY6_FUNGAL_2"/>
    <property type="match status" value="1"/>
</dbReference>
<dbReference type="InterPro" id="IPR005161">
    <property type="entry name" value="Ku_N"/>
</dbReference>
<reference evidence="22" key="1">
    <citation type="journal article" date="2017" name="Mycologia">
        <title>Fusarium algeriense, sp. nov., a novel toxigenic crown rot pathogen of durum wheat from Algeria is nested in the Fusarium burgessii species complex.</title>
        <authorList>
            <person name="Laraba I."/>
            <person name="Keddad A."/>
            <person name="Boureghda H."/>
            <person name="Abdallah N."/>
            <person name="Vaughan M.M."/>
            <person name="Proctor R.H."/>
            <person name="Busman M."/>
            <person name="O'Donnell K."/>
        </authorList>
    </citation>
    <scope>NUCLEOTIDE SEQUENCE</scope>
    <source>
        <strain evidence="22">NRRL 25174</strain>
    </source>
</reference>
<keyword evidence="23" id="KW-1185">Reference proteome</keyword>
<evidence type="ECO:0000256" key="5">
    <source>
        <dbReference type="ARBA" id="ARBA00021796"/>
    </source>
</evidence>
<dbReference type="EMBL" id="PVQB02000895">
    <property type="protein sequence ID" value="KAF4333161.1"/>
    <property type="molecule type" value="Genomic_DNA"/>
</dbReference>
<evidence type="ECO:0000256" key="16">
    <source>
        <dbReference type="ARBA" id="ARBA00023242"/>
    </source>
</evidence>
<dbReference type="FunFam" id="4.10.970.10:FF:000003">
    <property type="entry name" value="ATP-dependent DNA helicase II subunit 1"/>
    <property type="match status" value="1"/>
</dbReference>
<dbReference type="NCBIfam" id="TIGR00578">
    <property type="entry name" value="ku70"/>
    <property type="match status" value="1"/>
</dbReference>
<feature type="compositionally biased region" description="Polar residues" evidence="20">
    <location>
        <begin position="1432"/>
        <end position="1488"/>
    </location>
</feature>
<dbReference type="PANTHER" id="PTHR12604">
    <property type="entry name" value="KU AUTOANTIGEN DNA HELICASE"/>
    <property type="match status" value="1"/>
</dbReference>
<keyword evidence="11" id="KW-0067">ATP-binding</keyword>
<feature type="region of interest" description="Disordered" evidence="20">
    <location>
        <begin position="1516"/>
        <end position="1731"/>
    </location>
</feature>
<dbReference type="SMART" id="SM00066">
    <property type="entry name" value="GAL4"/>
    <property type="match status" value="1"/>
</dbReference>
<evidence type="ECO:0000256" key="15">
    <source>
        <dbReference type="ARBA" id="ARBA00023204"/>
    </source>
</evidence>
<dbReference type="SUPFAM" id="SSF57701">
    <property type="entry name" value="Zn2/Cys6 DNA-binding domain"/>
    <property type="match status" value="1"/>
</dbReference>
<dbReference type="InterPro" id="IPR005160">
    <property type="entry name" value="Ku_C"/>
</dbReference>
<evidence type="ECO:0000256" key="11">
    <source>
        <dbReference type="ARBA" id="ARBA00022840"/>
    </source>
</evidence>
<dbReference type="SUPFAM" id="SSF100939">
    <property type="entry name" value="SPOC domain-like"/>
    <property type="match status" value="1"/>
</dbReference>
<organism evidence="22 23">
    <name type="scientific">Fusarium beomiforme</name>
    <dbReference type="NCBI Taxonomy" id="44412"/>
    <lineage>
        <taxon>Eukaryota</taxon>
        <taxon>Fungi</taxon>
        <taxon>Dikarya</taxon>
        <taxon>Ascomycota</taxon>
        <taxon>Pezizomycotina</taxon>
        <taxon>Sordariomycetes</taxon>
        <taxon>Hypocreomycetidae</taxon>
        <taxon>Hypocreales</taxon>
        <taxon>Nectriaceae</taxon>
        <taxon>Fusarium</taxon>
        <taxon>Fusarium burgessii species complex</taxon>
    </lineage>
</organism>
<comment type="caution">
    <text evidence="22">The sequence shown here is derived from an EMBL/GenBank/DDBJ whole genome shotgun (WGS) entry which is preliminary data.</text>
</comment>
<feature type="region of interest" description="Disordered" evidence="20">
    <location>
        <begin position="1282"/>
        <end position="1368"/>
    </location>
</feature>
<dbReference type="Gene3D" id="4.10.970.10">
    <property type="entry name" value="Ku70, bridge and pillars"/>
    <property type="match status" value="1"/>
</dbReference>
<feature type="region of interest" description="Disordered" evidence="20">
    <location>
        <begin position="952"/>
        <end position="1090"/>
    </location>
</feature>
<feature type="compositionally biased region" description="Polar residues" evidence="20">
    <location>
        <begin position="1191"/>
        <end position="1217"/>
    </location>
</feature>
<evidence type="ECO:0000256" key="2">
    <source>
        <dbReference type="ARBA" id="ARBA00004574"/>
    </source>
</evidence>
<feature type="domain" description="Zn(2)-C6 fungal-type" evidence="21">
    <location>
        <begin position="1230"/>
        <end position="1260"/>
    </location>
</feature>
<feature type="compositionally biased region" description="Basic and acidic residues" evidence="20">
    <location>
        <begin position="982"/>
        <end position="1003"/>
    </location>
</feature>
<evidence type="ECO:0000256" key="4">
    <source>
        <dbReference type="ARBA" id="ARBA00012551"/>
    </source>
</evidence>
<feature type="compositionally biased region" description="Acidic residues" evidence="20">
    <location>
        <begin position="1282"/>
        <end position="1308"/>
    </location>
</feature>
<evidence type="ECO:0000313" key="22">
    <source>
        <dbReference type="EMBL" id="KAF4333161.1"/>
    </source>
</evidence>
<dbReference type="CDD" id="cd00788">
    <property type="entry name" value="KU70"/>
    <property type="match status" value="1"/>
</dbReference>
<dbReference type="Pfam" id="PF03731">
    <property type="entry name" value="Ku_N"/>
    <property type="match status" value="1"/>
</dbReference>
<dbReference type="Pfam" id="PF02735">
    <property type="entry name" value="Ku"/>
    <property type="match status" value="1"/>
</dbReference>
<evidence type="ECO:0000256" key="10">
    <source>
        <dbReference type="ARBA" id="ARBA00022806"/>
    </source>
</evidence>
<evidence type="ECO:0000313" key="23">
    <source>
        <dbReference type="Proteomes" id="UP000730481"/>
    </source>
</evidence>
<evidence type="ECO:0000256" key="17">
    <source>
        <dbReference type="ARBA" id="ARBA00024890"/>
    </source>
</evidence>
<evidence type="ECO:0000256" key="20">
    <source>
        <dbReference type="SAM" id="MobiDB-lite"/>
    </source>
</evidence>
<dbReference type="GO" id="GO:0006310">
    <property type="term" value="P:DNA recombination"/>
    <property type="evidence" value="ECO:0007669"/>
    <property type="project" value="UniProtKB-KW"/>
</dbReference>
<name>A0A9P5DPG7_9HYPO</name>
<keyword evidence="9" id="KW-0378">Hydrolase</keyword>
<feature type="compositionally biased region" description="Polar residues" evidence="20">
    <location>
        <begin position="1678"/>
        <end position="1712"/>
    </location>
</feature>
<evidence type="ECO:0000256" key="3">
    <source>
        <dbReference type="ARBA" id="ARBA00005240"/>
    </source>
</evidence>
<dbReference type="GO" id="GO:0006303">
    <property type="term" value="P:double-strand break repair via nonhomologous end joining"/>
    <property type="evidence" value="ECO:0007669"/>
    <property type="project" value="InterPro"/>
</dbReference>
<reference evidence="22" key="2">
    <citation type="submission" date="2020-02" db="EMBL/GenBank/DDBJ databases">
        <title>Identification and distribution of gene clusters putatively required for synthesis of sphingolipid metabolism inhibitors in phylogenetically diverse species of the filamentous fungus Fusarium.</title>
        <authorList>
            <person name="Kim H.-S."/>
            <person name="Busman M."/>
            <person name="Brown D.W."/>
            <person name="Divon H."/>
            <person name="Uhlig S."/>
            <person name="Proctor R.H."/>
        </authorList>
    </citation>
    <scope>NUCLEOTIDE SEQUENCE</scope>
    <source>
        <strain evidence="22">NRRL 25174</strain>
    </source>
</reference>
<dbReference type="InterPro" id="IPR027388">
    <property type="entry name" value="Ku70_bridge/pillars_dom_sf"/>
</dbReference>
<dbReference type="Pfam" id="PF00172">
    <property type="entry name" value="Zn_clus"/>
    <property type="match status" value="1"/>
</dbReference>
<proteinExistence type="inferred from homology"/>
<dbReference type="InterPro" id="IPR001138">
    <property type="entry name" value="Zn2Cys6_DnaBD"/>
</dbReference>
<feature type="compositionally biased region" description="Polar residues" evidence="20">
    <location>
        <begin position="1558"/>
        <end position="1596"/>
    </location>
</feature>
<dbReference type="GO" id="GO:0003678">
    <property type="term" value="F:DNA helicase activity"/>
    <property type="evidence" value="ECO:0007669"/>
    <property type="project" value="UniProtKB-EC"/>
</dbReference>
<keyword evidence="16" id="KW-0539">Nucleus</keyword>
<dbReference type="Proteomes" id="UP000730481">
    <property type="component" value="Unassembled WGS sequence"/>
</dbReference>
<dbReference type="Gene3D" id="1.10.1600.10">
    <property type="match status" value="1"/>
</dbReference>
<evidence type="ECO:0000256" key="8">
    <source>
        <dbReference type="ARBA" id="ARBA00022763"/>
    </source>
</evidence>
<feature type="compositionally biased region" description="Low complexity" evidence="20">
    <location>
        <begin position="1597"/>
        <end position="1620"/>
    </location>
</feature>
<dbReference type="SMART" id="SM00559">
    <property type="entry name" value="Ku78"/>
    <property type="match status" value="1"/>
</dbReference>
<dbReference type="OrthoDB" id="3249161at2759"/>
<dbReference type="PANTHER" id="PTHR12604:SF2">
    <property type="entry name" value="X-RAY REPAIR CROSS-COMPLEMENTING PROTEIN 6"/>
    <property type="match status" value="1"/>
</dbReference>
<keyword evidence="14" id="KW-0233">DNA recombination</keyword>
<dbReference type="SUPFAM" id="SSF53300">
    <property type="entry name" value="vWA-like"/>
    <property type="match status" value="1"/>
</dbReference>
<dbReference type="GO" id="GO:0003690">
    <property type="term" value="F:double-stranded DNA binding"/>
    <property type="evidence" value="ECO:0007669"/>
    <property type="project" value="TreeGrafter"/>
</dbReference>
<dbReference type="Gene3D" id="4.10.240.10">
    <property type="entry name" value="Zn(2)-C6 fungal-type DNA-binding domain"/>
    <property type="match status" value="1"/>
</dbReference>
<keyword evidence="13" id="KW-0238">DNA-binding</keyword>
<dbReference type="Gene3D" id="2.40.290.10">
    <property type="match status" value="1"/>
</dbReference>